<protein>
    <submittedName>
        <fullName evidence="1">Uncharacterized protein</fullName>
    </submittedName>
</protein>
<comment type="caution">
    <text evidence="1">The sequence shown here is derived from an EMBL/GenBank/DDBJ whole genome shotgun (WGS) entry which is preliminary data.</text>
</comment>
<reference evidence="1" key="1">
    <citation type="submission" date="2022-11" db="EMBL/GenBank/DDBJ databases">
        <title>Genome Sequence of Boeremia exigua.</title>
        <authorList>
            <person name="Buettner E."/>
        </authorList>
    </citation>
    <scope>NUCLEOTIDE SEQUENCE</scope>
    <source>
        <strain evidence="1">CU02</strain>
    </source>
</reference>
<keyword evidence="2" id="KW-1185">Reference proteome</keyword>
<evidence type="ECO:0000313" key="2">
    <source>
        <dbReference type="Proteomes" id="UP001153331"/>
    </source>
</evidence>
<evidence type="ECO:0000313" key="1">
    <source>
        <dbReference type="EMBL" id="KAJ8111715.1"/>
    </source>
</evidence>
<dbReference type="EMBL" id="JAPHNI010000381">
    <property type="protein sequence ID" value="KAJ8111715.1"/>
    <property type="molecule type" value="Genomic_DNA"/>
</dbReference>
<proteinExistence type="predicted"/>
<dbReference type="Proteomes" id="UP001153331">
    <property type="component" value="Unassembled WGS sequence"/>
</dbReference>
<sequence length="77" mass="8280">MVPHRLARESLIRPESPPEGEVSNGEKLAFATADAHDNKSEDHSKIPAVITSPSHNLIAVAPTARLEEEQRASLAGM</sequence>
<name>A0ACC2I967_9PLEO</name>
<accession>A0ACC2I967</accession>
<gene>
    <name evidence="1" type="ORF">OPT61_g5751</name>
</gene>
<organism evidence="1 2">
    <name type="scientific">Boeremia exigua</name>
    <dbReference type="NCBI Taxonomy" id="749465"/>
    <lineage>
        <taxon>Eukaryota</taxon>
        <taxon>Fungi</taxon>
        <taxon>Dikarya</taxon>
        <taxon>Ascomycota</taxon>
        <taxon>Pezizomycotina</taxon>
        <taxon>Dothideomycetes</taxon>
        <taxon>Pleosporomycetidae</taxon>
        <taxon>Pleosporales</taxon>
        <taxon>Pleosporineae</taxon>
        <taxon>Didymellaceae</taxon>
        <taxon>Boeremia</taxon>
    </lineage>
</organism>